<protein>
    <recommendedName>
        <fullName evidence="5">DUF572-domain-containing protein</fullName>
    </recommendedName>
</protein>
<feature type="compositionally biased region" description="Basic and acidic residues" evidence="2">
    <location>
        <begin position="188"/>
        <end position="199"/>
    </location>
</feature>
<dbReference type="GO" id="GO:0005684">
    <property type="term" value="C:U2-type spliceosomal complex"/>
    <property type="evidence" value="ECO:0007669"/>
    <property type="project" value="TreeGrafter"/>
</dbReference>
<evidence type="ECO:0008006" key="5">
    <source>
        <dbReference type="Google" id="ProtNLM"/>
    </source>
</evidence>
<accession>A0A6G1HS02</accession>
<dbReference type="Pfam" id="PF04502">
    <property type="entry name" value="Saf4_Yju2"/>
    <property type="match status" value="1"/>
</dbReference>
<reference evidence="3" key="1">
    <citation type="journal article" date="2020" name="Stud. Mycol.">
        <title>101 Dothideomycetes genomes: a test case for predicting lifestyles and emergence of pathogens.</title>
        <authorList>
            <person name="Haridas S."/>
            <person name="Albert R."/>
            <person name="Binder M."/>
            <person name="Bloem J."/>
            <person name="Labutti K."/>
            <person name="Salamov A."/>
            <person name="Andreopoulos B."/>
            <person name="Baker S."/>
            <person name="Barry K."/>
            <person name="Bills G."/>
            <person name="Bluhm B."/>
            <person name="Cannon C."/>
            <person name="Castanera R."/>
            <person name="Culley D."/>
            <person name="Daum C."/>
            <person name="Ezra D."/>
            <person name="Gonzalez J."/>
            <person name="Henrissat B."/>
            <person name="Kuo A."/>
            <person name="Liang C."/>
            <person name="Lipzen A."/>
            <person name="Lutzoni F."/>
            <person name="Magnuson J."/>
            <person name="Mondo S."/>
            <person name="Nolan M."/>
            <person name="Ohm R."/>
            <person name="Pangilinan J."/>
            <person name="Park H.-J."/>
            <person name="Ramirez L."/>
            <person name="Alfaro M."/>
            <person name="Sun H."/>
            <person name="Tritt A."/>
            <person name="Yoshinaga Y."/>
            <person name="Zwiers L.-H."/>
            <person name="Turgeon B."/>
            <person name="Goodwin S."/>
            <person name="Spatafora J."/>
            <person name="Crous P."/>
            <person name="Grigoriev I."/>
        </authorList>
    </citation>
    <scope>NUCLEOTIDE SEQUENCE</scope>
    <source>
        <strain evidence="3">CBS 262.69</strain>
    </source>
</reference>
<sequence>MQGFNMGRYHAPSSLDSSLSTTTRKPPRNTPSSQPPTIRFELPLPIWCTTCQPESLLAAGLRFNAHKRRTGSYHTTPIWAFTFTHTPCRGSITISTDPARAAYVVTSGARARTLPSASEGALPVLLPGAAEPEAEPDPFLKLDREKTDKAIADSEAGRLARLKEARERDWSDPGAANARLRGRFRAEKRVRVEKEKEAEGVAARKKVRREVEGARADEGDGEPNGEAAVSTEVKPAPLVTGGGLSEDEYIEEDVEAEVP</sequence>
<name>A0A6G1HS02_9PEZI</name>
<evidence type="ECO:0000256" key="2">
    <source>
        <dbReference type="SAM" id="MobiDB-lite"/>
    </source>
</evidence>
<keyword evidence="4" id="KW-1185">Reference proteome</keyword>
<feature type="compositionally biased region" description="Acidic residues" evidence="2">
    <location>
        <begin position="245"/>
        <end position="259"/>
    </location>
</feature>
<dbReference type="Proteomes" id="UP000799640">
    <property type="component" value="Unassembled WGS sequence"/>
</dbReference>
<feature type="compositionally biased region" description="Basic and acidic residues" evidence="2">
    <location>
        <begin position="209"/>
        <end position="218"/>
    </location>
</feature>
<evidence type="ECO:0000313" key="4">
    <source>
        <dbReference type="Proteomes" id="UP000799640"/>
    </source>
</evidence>
<feature type="compositionally biased region" description="Low complexity" evidence="2">
    <location>
        <begin position="13"/>
        <end position="23"/>
    </location>
</feature>
<evidence type="ECO:0000313" key="3">
    <source>
        <dbReference type="EMBL" id="KAF2398782.1"/>
    </source>
</evidence>
<dbReference type="EMBL" id="ML996699">
    <property type="protein sequence ID" value="KAF2398782.1"/>
    <property type="molecule type" value="Genomic_DNA"/>
</dbReference>
<dbReference type="GO" id="GO:0071014">
    <property type="term" value="C:post-mRNA release spliceosomal complex"/>
    <property type="evidence" value="ECO:0007669"/>
    <property type="project" value="TreeGrafter"/>
</dbReference>
<proteinExistence type="inferred from homology"/>
<dbReference type="PANTHER" id="PTHR12111:SF2">
    <property type="entry name" value="SPLICING FACTOR YJU2B-RELATED"/>
    <property type="match status" value="1"/>
</dbReference>
<feature type="region of interest" description="Disordered" evidence="2">
    <location>
        <begin position="188"/>
        <end position="259"/>
    </location>
</feature>
<dbReference type="InterPro" id="IPR007590">
    <property type="entry name" value="Saf4/Yju2"/>
</dbReference>
<dbReference type="AlphaFoldDB" id="A0A6G1HS02"/>
<gene>
    <name evidence="3" type="ORF">EJ06DRAFT_550131</name>
</gene>
<dbReference type="GO" id="GO:0000398">
    <property type="term" value="P:mRNA splicing, via spliceosome"/>
    <property type="evidence" value="ECO:0007669"/>
    <property type="project" value="InterPro"/>
</dbReference>
<evidence type="ECO:0000256" key="1">
    <source>
        <dbReference type="ARBA" id="ARBA00005595"/>
    </source>
</evidence>
<dbReference type="OrthoDB" id="360327at2759"/>
<comment type="similarity">
    <text evidence="1">Belongs to the CWC16 family.</text>
</comment>
<feature type="region of interest" description="Disordered" evidence="2">
    <location>
        <begin position="1"/>
        <end position="37"/>
    </location>
</feature>
<dbReference type="PANTHER" id="PTHR12111">
    <property type="entry name" value="SPLICING FACTOR YJU2"/>
    <property type="match status" value="1"/>
</dbReference>
<organism evidence="3 4">
    <name type="scientific">Trichodelitschia bisporula</name>
    <dbReference type="NCBI Taxonomy" id="703511"/>
    <lineage>
        <taxon>Eukaryota</taxon>
        <taxon>Fungi</taxon>
        <taxon>Dikarya</taxon>
        <taxon>Ascomycota</taxon>
        <taxon>Pezizomycotina</taxon>
        <taxon>Dothideomycetes</taxon>
        <taxon>Dothideomycetes incertae sedis</taxon>
        <taxon>Phaeotrichales</taxon>
        <taxon>Phaeotrichaceae</taxon>
        <taxon>Trichodelitschia</taxon>
    </lineage>
</organism>